<organism evidence="2 3">
    <name type="scientific">Thalassococcus profundi</name>
    <dbReference type="NCBI Taxonomy" id="2282382"/>
    <lineage>
        <taxon>Bacteria</taxon>
        <taxon>Pseudomonadati</taxon>
        <taxon>Pseudomonadota</taxon>
        <taxon>Alphaproteobacteria</taxon>
        <taxon>Rhodobacterales</taxon>
        <taxon>Roseobacteraceae</taxon>
        <taxon>Thalassococcus</taxon>
    </lineage>
</organism>
<sequence length="89" mass="9801">MGVTLTGTLTCPPERVEDLRAALPDHIRLTRAEPGCEAFDVTETRTGVFSVSERFADRAAFDAHQARAARSPWAEITRGLPRDYTVVEA</sequence>
<dbReference type="RefSeq" id="WP_114510046.1">
    <property type="nucleotide sequence ID" value="NZ_QPMK01000003.1"/>
</dbReference>
<dbReference type="Pfam" id="PF03992">
    <property type="entry name" value="ABM"/>
    <property type="match status" value="1"/>
</dbReference>
<evidence type="ECO:0000259" key="1">
    <source>
        <dbReference type="Pfam" id="PF03992"/>
    </source>
</evidence>
<keyword evidence="2" id="KW-0503">Monooxygenase</keyword>
<dbReference type="InterPro" id="IPR011008">
    <property type="entry name" value="Dimeric_a/b-barrel"/>
</dbReference>
<evidence type="ECO:0000313" key="3">
    <source>
        <dbReference type="Proteomes" id="UP000253977"/>
    </source>
</evidence>
<dbReference type="OrthoDB" id="9797178at2"/>
<name>A0A369TT35_9RHOB</name>
<evidence type="ECO:0000313" key="2">
    <source>
        <dbReference type="EMBL" id="RDD67297.1"/>
    </source>
</evidence>
<proteinExistence type="predicted"/>
<dbReference type="GO" id="GO:0004497">
    <property type="term" value="F:monooxygenase activity"/>
    <property type="evidence" value="ECO:0007669"/>
    <property type="project" value="UniProtKB-KW"/>
</dbReference>
<gene>
    <name evidence="2" type="ORF">DU478_06085</name>
</gene>
<dbReference type="EMBL" id="QPMK01000003">
    <property type="protein sequence ID" value="RDD67297.1"/>
    <property type="molecule type" value="Genomic_DNA"/>
</dbReference>
<protein>
    <submittedName>
        <fullName evidence="2">Antibiotic biosynthesis monooxygenase</fullName>
    </submittedName>
</protein>
<dbReference type="Gene3D" id="3.30.70.100">
    <property type="match status" value="1"/>
</dbReference>
<dbReference type="InterPro" id="IPR007138">
    <property type="entry name" value="ABM_dom"/>
</dbReference>
<accession>A0A369TT35</accession>
<comment type="caution">
    <text evidence="2">The sequence shown here is derived from an EMBL/GenBank/DDBJ whole genome shotgun (WGS) entry which is preliminary data.</text>
</comment>
<keyword evidence="2" id="KW-0560">Oxidoreductase</keyword>
<dbReference type="Proteomes" id="UP000253977">
    <property type="component" value="Unassembled WGS sequence"/>
</dbReference>
<dbReference type="SUPFAM" id="SSF54909">
    <property type="entry name" value="Dimeric alpha+beta barrel"/>
    <property type="match status" value="1"/>
</dbReference>
<keyword evidence="3" id="KW-1185">Reference proteome</keyword>
<reference evidence="2 3" key="1">
    <citation type="submission" date="2018-07" db="EMBL/GenBank/DDBJ databases">
        <title>Thalassococcus profundi sp. nov., a marine bacterium isolated from deep seawater of Okinawa Trough.</title>
        <authorList>
            <person name="Yu M."/>
        </authorList>
    </citation>
    <scope>NUCLEOTIDE SEQUENCE [LARGE SCALE GENOMIC DNA]</scope>
    <source>
        <strain evidence="2 3">WRAS1</strain>
    </source>
</reference>
<feature type="domain" description="ABM" evidence="1">
    <location>
        <begin position="3"/>
        <end position="69"/>
    </location>
</feature>
<dbReference type="AlphaFoldDB" id="A0A369TT35"/>